<sequence>MTTPARAGLKNYLLLFTGIICISWSAIFVKIADVSGVASGFYRLFFGTLMIIPIWLYYKKPVKDKRGVGIAVICGVLFASDIALWNTSIMLSKASVSTLLANLAPVWVGLGALFFMKEKPGKIFWIGTFVALVGVLIIVGSKEIFGTNLNLGNGLAILASMFYGAYLLTVRKGRSGLDTFSFTAISMITSTVALWIISLVSGVAMSGFETKSWLALIALGVVPQVIGWLTINQALGHISPAVASVSLLSQTVFTAIFSVPVLGEMLTVKELLGGLVVLIGIYLVNSRNLSFKRKKKQVGETRLFD</sequence>
<feature type="domain" description="EamA" evidence="2">
    <location>
        <begin position="12"/>
        <end position="139"/>
    </location>
</feature>
<dbReference type="InterPro" id="IPR000620">
    <property type="entry name" value="EamA_dom"/>
</dbReference>
<name>A0A644W9E6_9ZZZZ</name>
<dbReference type="PANTHER" id="PTHR22911:SF76">
    <property type="entry name" value="EAMA DOMAIN-CONTAINING PROTEIN"/>
    <property type="match status" value="1"/>
</dbReference>
<evidence type="ECO:0000259" key="2">
    <source>
        <dbReference type="Pfam" id="PF00892"/>
    </source>
</evidence>
<feature type="transmembrane region" description="Helical" evidence="1">
    <location>
        <begin position="265"/>
        <end position="285"/>
    </location>
</feature>
<protein>
    <recommendedName>
        <fullName evidence="2">EamA domain-containing protein</fullName>
    </recommendedName>
</protein>
<dbReference type="Pfam" id="PF00892">
    <property type="entry name" value="EamA"/>
    <property type="match status" value="2"/>
</dbReference>
<feature type="transmembrane region" description="Helical" evidence="1">
    <location>
        <begin position="70"/>
        <end position="91"/>
    </location>
</feature>
<feature type="transmembrane region" description="Helical" evidence="1">
    <location>
        <begin position="12"/>
        <end position="29"/>
    </location>
</feature>
<dbReference type="EMBL" id="VSSQ01000731">
    <property type="protein sequence ID" value="MPM00455.1"/>
    <property type="molecule type" value="Genomic_DNA"/>
</dbReference>
<dbReference type="PANTHER" id="PTHR22911">
    <property type="entry name" value="ACYL-MALONYL CONDENSING ENZYME-RELATED"/>
    <property type="match status" value="1"/>
</dbReference>
<accession>A0A644W9E6</accession>
<comment type="caution">
    <text evidence="3">The sequence shown here is derived from an EMBL/GenBank/DDBJ whole genome shotgun (WGS) entry which is preliminary data.</text>
</comment>
<evidence type="ECO:0000256" key="1">
    <source>
        <dbReference type="SAM" id="Phobius"/>
    </source>
</evidence>
<dbReference type="GO" id="GO:0016020">
    <property type="term" value="C:membrane"/>
    <property type="evidence" value="ECO:0007669"/>
    <property type="project" value="InterPro"/>
</dbReference>
<dbReference type="AlphaFoldDB" id="A0A644W9E6"/>
<keyword evidence="1" id="KW-0812">Transmembrane</keyword>
<organism evidence="3">
    <name type="scientific">bioreactor metagenome</name>
    <dbReference type="NCBI Taxonomy" id="1076179"/>
    <lineage>
        <taxon>unclassified sequences</taxon>
        <taxon>metagenomes</taxon>
        <taxon>ecological metagenomes</taxon>
    </lineage>
</organism>
<proteinExistence type="predicted"/>
<feature type="transmembrane region" description="Helical" evidence="1">
    <location>
        <begin position="97"/>
        <end position="116"/>
    </location>
</feature>
<feature type="domain" description="EamA" evidence="2">
    <location>
        <begin position="151"/>
        <end position="285"/>
    </location>
</feature>
<gene>
    <name evidence="3" type="ORF">SDC9_46679</name>
</gene>
<keyword evidence="1" id="KW-1133">Transmembrane helix</keyword>
<feature type="transmembrane region" description="Helical" evidence="1">
    <location>
        <begin position="123"/>
        <end position="139"/>
    </location>
</feature>
<feature type="transmembrane region" description="Helical" evidence="1">
    <location>
        <begin position="180"/>
        <end position="200"/>
    </location>
</feature>
<keyword evidence="1" id="KW-0472">Membrane</keyword>
<feature type="transmembrane region" description="Helical" evidence="1">
    <location>
        <begin position="151"/>
        <end position="168"/>
    </location>
</feature>
<evidence type="ECO:0000313" key="3">
    <source>
        <dbReference type="EMBL" id="MPM00455.1"/>
    </source>
</evidence>
<dbReference type="InterPro" id="IPR037185">
    <property type="entry name" value="EmrE-like"/>
</dbReference>
<feature type="transmembrane region" description="Helical" evidence="1">
    <location>
        <begin position="41"/>
        <end position="58"/>
    </location>
</feature>
<dbReference type="SUPFAM" id="SSF103481">
    <property type="entry name" value="Multidrug resistance efflux transporter EmrE"/>
    <property type="match status" value="2"/>
</dbReference>
<feature type="transmembrane region" description="Helical" evidence="1">
    <location>
        <begin position="212"/>
        <end position="231"/>
    </location>
</feature>
<feature type="transmembrane region" description="Helical" evidence="1">
    <location>
        <begin position="238"/>
        <end position="259"/>
    </location>
</feature>
<reference evidence="3" key="1">
    <citation type="submission" date="2019-08" db="EMBL/GenBank/DDBJ databases">
        <authorList>
            <person name="Kucharzyk K."/>
            <person name="Murdoch R.W."/>
            <person name="Higgins S."/>
            <person name="Loffler F."/>
        </authorList>
    </citation>
    <scope>NUCLEOTIDE SEQUENCE</scope>
</reference>